<sequence length="216" mass="24113">MSSPAPDARAGPAESNDPAAPTLHQRLMTSGLERPEGDRTPHPLDDASKLTMIQKRVGKGDAVATKTLGDWYYHGKSGLAKDVPRAVELWTEATELGSLDAHRQLGAIYYFYYGNGVEEDKPRGIHHWQQAAMKGDVDSRHNLGVYEYENGHHLLAVQHCMISAKMGYEKSLNAIKDMFKQGHATKAQYTEALLGYRDATEEMKSPQREEAKRLTY</sequence>
<dbReference type="InterPro" id="IPR050767">
    <property type="entry name" value="Sel1_AlgK"/>
</dbReference>
<evidence type="ECO:0000313" key="4">
    <source>
        <dbReference type="Proteomes" id="UP000266841"/>
    </source>
</evidence>
<reference evidence="3 4" key="1">
    <citation type="journal article" date="2012" name="Genome Biol.">
        <title>Genome and low-iron response of an oceanic diatom adapted to chronic iron limitation.</title>
        <authorList>
            <person name="Lommer M."/>
            <person name="Specht M."/>
            <person name="Roy A.S."/>
            <person name="Kraemer L."/>
            <person name="Andreson R."/>
            <person name="Gutowska M.A."/>
            <person name="Wolf J."/>
            <person name="Bergner S.V."/>
            <person name="Schilhabel M.B."/>
            <person name="Klostermeier U.C."/>
            <person name="Beiko R.G."/>
            <person name="Rosenstiel P."/>
            <person name="Hippler M."/>
            <person name="Laroche J."/>
        </authorList>
    </citation>
    <scope>NUCLEOTIDE SEQUENCE [LARGE SCALE GENOMIC DNA]</scope>
    <source>
        <strain evidence="3 4">CCMP1005</strain>
    </source>
</reference>
<dbReference type="Proteomes" id="UP000266841">
    <property type="component" value="Unassembled WGS sequence"/>
</dbReference>
<feature type="compositionally biased region" description="Basic and acidic residues" evidence="2">
    <location>
        <begin position="33"/>
        <end position="47"/>
    </location>
</feature>
<protein>
    <recommendedName>
        <fullName evidence="5">Sel1 repeat family protein</fullName>
    </recommendedName>
</protein>
<dbReference type="EMBL" id="AGNL01007903">
    <property type="protein sequence ID" value="EJK70903.1"/>
    <property type="molecule type" value="Genomic_DNA"/>
</dbReference>
<dbReference type="InterPro" id="IPR011990">
    <property type="entry name" value="TPR-like_helical_dom_sf"/>
</dbReference>
<gene>
    <name evidence="3" type="ORF">THAOC_07704</name>
</gene>
<dbReference type="AlphaFoldDB" id="K0SWV3"/>
<dbReference type="Gene3D" id="1.25.40.10">
    <property type="entry name" value="Tetratricopeptide repeat domain"/>
    <property type="match status" value="1"/>
</dbReference>
<dbReference type="InterPro" id="IPR006597">
    <property type="entry name" value="Sel1-like"/>
</dbReference>
<name>K0SWV3_THAOC</name>
<dbReference type="SMART" id="SM00671">
    <property type="entry name" value="SEL1"/>
    <property type="match status" value="2"/>
</dbReference>
<organism evidence="3 4">
    <name type="scientific">Thalassiosira oceanica</name>
    <name type="common">Marine diatom</name>
    <dbReference type="NCBI Taxonomy" id="159749"/>
    <lineage>
        <taxon>Eukaryota</taxon>
        <taxon>Sar</taxon>
        <taxon>Stramenopiles</taxon>
        <taxon>Ochrophyta</taxon>
        <taxon>Bacillariophyta</taxon>
        <taxon>Coscinodiscophyceae</taxon>
        <taxon>Thalassiosirophycidae</taxon>
        <taxon>Thalassiosirales</taxon>
        <taxon>Thalassiosiraceae</taxon>
        <taxon>Thalassiosira</taxon>
    </lineage>
</organism>
<dbReference type="PANTHER" id="PTHR11102:SF160">
    <property type="entry name" value="ERAD-ASSOCIATED E3 UBIQUITIN-PROTEIN LIGASE COMPONENT HRD3"/>
    <property type="match status" value="1"/>
</dbReference>
<comment type="caution">
    <text evidence="3">The sequence shown here is derived from an EMBL/GenBank/DDBJ whole genome shotgun (WGS) entry which is preliminary data.</text>
</comment>
<evidence type="ECO:0000313" key="3">
    <source>
        <dbReference type="EMBL" id="EJK70903.1"/>
    </source>
</evidence>
<dbReference type="PANTHER" id="PTHR11102">
    <property type="entry name" value="SEL-1-LIKE PROTEIN"/>
    <property type="match status" value="1"/>
</dbReference>
<proteinExistence type="inferred from homology"/>
<feature type="region of interest" description="Disordered" evidence="2">
    <location>
        <begin position="1"/>
        <end position="47"/>
    </location>
</feature>
<dbReference type="eggNOG" id="ENOG502S2H7">
    <property type="taxonomic scope" value="Eukaryota"/>
</dbReference>
<evidence type="ECO:0008006" key="5">
    <source>
        <dbReference type="Google" id="ProtNLM"/>
    </source>
</evidence>
<evidence type="ECO:0000256" key="2">
    <source>
        <dbReference type="SAM" id="MobiDB-lite"/>
    </source>
</evidence>
<accession>K0SWV3</accession>
<evidence type="ECO:0000256" key="1">
    <source>
        <dbReference type="ARBA" id="ARBA00038101"/>
    </source>
</evidence>
<comment type="similarity">
    <text evidence="1">Belongs to the sel-1 family.</text>
</comment>
<dbReference type="Pfam" id="PF08238">
    <property type="entry name" value="Sel1"/>
    <property type="match status" value="3"/>
</dbReference>
<dbReference type="SUPFAM" id="SSF81901">
    <property type="entry name" value="HCP-like"/>
    <property type="match status" value="1"/>
</dbReference>
<keyword evidence="4" id="KW-1185">Reference proteome</keyword>